<evidence type="ECO:0000313" key="1">
    <source>
        <dbReference type="EMBL" id="MDQ0324079.1"/>
    </source>
</evidence>
<dbReference type="RefSeq" id="WP_307237417.1">
    <property type="nucleotide sequence ID" value="NZ_JAUSVF010000007.1"/>
</dbReference>
<keyword evidence="2" id="KW-1185">Reference proteome</keyword>
<gene>
    <name evidence="1" type="ORF">QO002_006286</name>
</gene>
<comment type="caution">
    <text evidence="1">The sequence shown here is derived from an EMBL/GenBank/DDBJ whole genome shotgun (WGS) entry which is preliminary data.</text>
</comment>
<sequence>MGTLASGAFASNSTGFAGDSSDRIIYEKDTGALYYDANGSVAGGGIHFATLSANLTLTNADFFVI</sequence>
<dbReference type="Proteomes" id="UP001230207">
    <property type="component" value="Unassembled WGS sequence"/>
</dbReference>
<proteinExistence type="predicted"/>
<evidence type="ECO:0000313" key="2">
    <source>
        <dbReference type="Proteomes" id="UP001230207"/>
    </source>
</evidence>
<dbReference type="EMBL" id="JAUSVF010000007">
    <property type="protein sequence ID" value="MDQ0324079.1"/>
    <property type="molecule type" value="Genomic_DNA"/>
</dbReference>
<organism evidence="1 2">
    <name type="scientific">Pararhizobium capsulatum DSM 1112</name>
    <dbReference type="NCBI Taxonomy" id="1121113"/>
    <lineage>
        <taxon>Bacteria</taxon>
        <taxon>Pseudomonadati</taxon>
        <taxon>Pseudomonadota</taxon>
        <taxon>Alphaproteobacteria</taxon>
        <taxon>Hyphomicrobiales</taxon>
        <taxon>Rhizobiaceae</taxon>
        <taxon>Rhizobium/Agrobacterium group</taxon>
        <taxon>Pararhizobium</taxon>
    </lineage>
</organism>
<name>A0ABU0C0Q1_9HYPH</name>
<protein>
    <submittedName>
        <fullName evidence="1">Ca2+-binding RTX toxin-like protein</fullName>
    </submittedName>
</protein>
<accession>A0ABU0C0Q1</accession>
<reference evidence="1 2" key="1">
    <citation type="submission" date="2023-07" db="EMBL/GenBank/DDBJ databases">
        <title>Genomic Encyclopedia of Type Strains, Phase IV (KMG-IV): sequencing the most valuable type-strain genomes for metagenomic binning, comparative biology and taxonomic classification.</title>
        <authorList>
            <person name="Goeker M."/>
        </authorList>
    </citation>
    <scope>NUCLEOTIDE SEQUENCE [LARGE SCALE GENOMIC DNA]</scope>
    <source>
        <strain evidence="1 2">DSM 1112</strain>
    </source>
</reference>